<proteinExistence type="predicted"/>
<organism evidence="2 3">
    <name type="scientific">Algoriella xinjiangensis</name>
    <dbReference type="NCBI Taxonomy" id="684065"/>
    <lineage>
        <taxon>Bacteria</taxon>
        <taxon>Pseudomonadati</taxon>
        <taxon>Bacteroidota</taxon>
        <taxon>Flavobacteriia</taxon>
        <taxon>Flavobacteriales</taxon>
        <taxon>Weeksellaceae</taxon>
        <taxon>Algoriella</taxon>
    </lineage>
</organism>
<evidence type="ECO:0000259" key="1">
    <source>
        <dbReference type="Pfam" id="PF13568"/>
    </source>
</evidence>
<dbReference type="STRING" id="684065.SAMN05421738_102287"/>
<evidence type="ECO:0000313" key="2">
    <source>
        <dbReference type="EMBL" id="SFM78403.1"/>
    </source>
</evidence>
<protein>
    <submittedName>
        <fullName evidence="2">Opacity protein</fullName>
    </submittedName>
</protein>
<dbReference type="Gene3D" id="2.40.160.20">
    <property type="match status" value="1"/>
</dbReference>
<dbReference type="InterPro" id="IPR025665">
    <property type="entry name" value="Beta-barrel_OMP_2"/>
</dbReference>
<keyword evidence="3" id="KW-1185">Reference proteome</keyword>
<dbReference type="AlphaFoldDB" id="A0A1I4TPA6"/>
<evidence type="ECO:0000313" key="3">
    <source>
        <dbReference type="Proteomes" id="UP000199149"/>
    </source>
</evidence>
<dbReference type="EMBL" id="FOUZ01000002">
    <property type="protein sequence ID" value="SFM78403.1"/>
    <property type="molecule type" value="Genomic_DNA"/>
</dbReference>
<dbReference type="Pfam" id="PF13568">
    <property type="entry name" value="OMP_b-brl_2"/>
    <property type="match status" value="1"/>
</dbReference>
<sequence>MMKKLLLVTFIFTVFSVLTQAQSKKIFYGLKAGYNMADFSGDVKNTKILSSFHAGGFVEIPVLSKLSIQPEIVYSEQGKRHKLENYESKSHVNYINVPVLAKYYITDAFSVEAGPQIGFLVKSEDEDNFGKYDYKDETKSIDFALVLGLSYRLPINLFFSARYNYGLSNFNKLEGSDYKMINQVGQLSVGYRF</sequence>
<dbReference type="InterPro" id="IPR011250">
    <property type="entry name" value="OMP/PagP_B-barrel"/>
</dbReference>
<reference evidence="3" key="1">
    <citation type="submission" date="2016-10" db="EMBL/GenBank/DDBJ databases">
        <authorList>
            <person name="Varghese N."/>
            <person name="Submissions S."/>
        </authorList>
    </citation>
    <scope>NUCLEOTIDE SEQUENCE [LARGE SCALE GENOMIC DNA]</scope>
    <source>
        <strain evidence="3">XJ109</strain>
    </source>
</reference>
<dbReference type="RefSeq" id="WP_245752036.1">
    <property type="nucleotide sequence ID" value="NZ_FOUZ01000002.1"/>
</dbReference>
<dbReference type="Proteomes" id="UP000199149">
    <property type="component" value="Unassembled WGS sequence"/>
</dbReference>
<gene>
    <name evidence="2" type="ORF">SAMN05421738_102287</name>
</gene>
<accession>A0A1I4TPA6</accession>
<dbReference type="SUPFAM" id="SSF56925">
    <property type="entry name" value="OMPA-like"/>
    <property type="match status" value="1"/>
</dbReference>
<feature type="domain" description="Outer membrane protein beta-barrel" evidence="1">
    <location>
        <begin position="20"/>
        <end position="170"/>
    </location>
</feature>
<name>A0A1I4TPA6_9FLAO</name>